<keyword evidence="14" id="KW-1185">Reference proteome</keyword>
<dbReference type="InterPro" id="IPR000620">
    <property type="entry name" value="EamA_dom"/>
</dbReference>
<dbReference type="GO" id="GO:0005886">
    <property type="term" value="C:plasma membrane"/>
    <property type="evidence" value="ECO:0007669"/>
    <property type="project" value="UniProtKB-SubCell"/>
</dbReference>
<accession>A0A4Y1YM22</accession>
<feature type="transmembrane region" description="Helical" evidence="11">
    <location>
        <begin position="77"/>
        <end position="95"/>
    </location>
</feature>
<feature type="transmembrane region" description="Helical" evidence="11">
    <location>
        <begin position="101"/>
        <end position="118"/>
    </location>
</feature>
<evidence type="ECO:0000313" key="14">
    <source>
        <dbReference type="Proteomes" id="UP000316473"/>
    </source>
</evidence>
<evidence type="ECO:0000256" key="9">
    <source>
        <dbReference type="ARBA" id="ARBA00023098"/>
    </source>
</evidence>
<evidence type="ECO:0000256" key="6">
    <source>
        <dbReference type="ARBA" id="ARBA00022692"/>
    </source>
</evidence>
<evidence type="ECO:0000256" key="1">
    <source>
        <dbReference type="ARBA" id="ARBA00004651"/>
    </source>
</evidence>
<dbReference type="KEGG" id="nst:Nstercoris_01011"/>
<reference evidence="13 14" key="1">
    <citation type="submission" date="2019-06" db="EMBL/GenBank/DDBJ databases">
        <title>Nitrosomonas stercoris KYUHI-S whole genome shotgun sequence.</title>
        <authorList>
            <person name="Nakagawa T."/>
            <person name="Tsuchiya Y."/>
            <person name="Takahashi R."/>
        </authorList>
    </citation>
    <scope>NUCLEOTIDE SEQUENCE [LARGE SCALE GENOMIC DNA]</scope>
    <source>
        <strain evidence="13 14">KYUHI-S</strain>
    </source>
</reference>
<dbReference type="PANTHER" id="PTHR30561">
    <property type="entry name" value="SMR FAMILY PROTON-DEPENDENT DRUG EFFLUX TRANSPORTER SUGE"/>
    <property type="match status" value="1"/>
</dbReference>
<evidence type="ECO:0000256" key="5">
    <source>
        <dbReference type="ARBA" id="ARBA00022556"/>
    </source>
</evidence>
<dbReference type="Gene3D" id="1.10.3730.20">
    <property type="match status" value="1"/>
</dbReference>
<keyword evidence="2" id="KW-1003">Cell membrane</keyword>
<dbReference type="InterPro" id="IPR037185">
    <property type="entry name" value="EmrE-like"/>
</dbReference>
<name>A0A4Y1YM22_9PROT</name>
<evidence type="ECO:0000256" key="8">
    <source>
        <dbReference type="ARBA" id="ARBA00022989"/>
    </source>
</evidence>
<dbReference type="GO" id="GO:0009245">
    <property type="term" value="P:lipid A biosynthetic process"/>
    <property type="evidence" value="ECO:0007669"/>
    <property type="project" value="UniProtKB-KW"/>
</dbReference>
<organism evidence="13 14">
    <name type="scientific">Nitrosomonas stercoris</name>
    <dbReference type="NCBI Taxonomy" id="1444684"/>
    <lineage>
        <taxon>Bacteria</taxon>
        <taxon>Pseudomonadati</taxon>
        <taxon>Pseudomonadota</taxon>
        <taxon>Betaproteobacteria</taxon>
        <taxon>Nitrosomonadales</taxon>
        <taxon>Nitrosomonadaceae</taxon>
        <taxon>Nitrosomonas</taxon>
    </lineage>
</organism>
<evidence type="ECO:0000313" key="13">
    <source>
        <dbReference type="EMBL" id="BBL34769.1"/>
    </source>
</evidence>
<dbReference type="GO" id="GO:0022857">
    <property type="term" value="F:transmembrane transporter activity"/>
    <property type="evidence" value="ECO:0007669"/>
    <property type="project" value="InterPro"/>
</dbReference>
<protein>
    <submittedName>
        <fullName evidence="13">4-amino-4-deoxy-L-arabinose-phosphoundecaprenol</fullName>
    </submittedName>
</protein>
<proteinExistence type="predicted"/>
<feature type="domain" description="EamA" evidence="12">
    <location>
        <begin position="49"/>
        <end position="117"/>
    </location>
</feature>
<evidence type="ECO:0000256" key="11">
    <source>
        <dbReference type="SAM" id="Phobius"/>
    </source>
</evidence>
<dbReference type="AlphaFoldDB" id="A0A4Y1YM22"/>
<keyword evidence="10 11" id="KW-0472">Membrane</keyword>
<feature type="transmembrane region" description="Helical" evidence="11">
    <location>
        <begin position="50"/>
        <end position="70"/>
    </location>
</feature>
<dbReference type="Proteomes" id="UP000316473">
    <property type="component" value="Chromosome"/>
</dbReference>
<evidence type="ECO:0000256" key="2">
    <source>
        <dbReference type="ARBA" id="ARBA00022475"/>
    </source>
</evidence>
<keyword evidence="8 11" id="KW-1133">Transmembrane helix</keyword>
<evidence type="ECO:0000256" key="7">
    <source>
        <dbReference type="ARBA" id="ARBA00022985"/>
    </source>
</evidence>
<sequence length="120" mass="12984">MKIFLVAMLSIMLSVAAQFSLKAGMSGDNVKTILAQPYPLSTVFILLDRYVFIGFLLYGLGAVIWLSVLSKWDVSKAYPLVGLGFVFTIFVGHLLGEQISPLRVVGVILICAGVFLVGKS</sequence>
<keyword evidence="3" id="KW-0444">Lipid biosynthesis</keyword>
<evidence type="ECO:0000259" key="12">
    <source>
        <dbReference type="Pfam" id="PF00892"/>
    </source>
</evidence>
<keyword evidence="4" id="KW-0997">Cell inner membrane</keyword>
<gene>
    <name evidence="13" type="ORF">Nstercoris_01011</name>
</gene>
<comment type="subcellular location">
    <subcellularLocation>
        <location evidence="1">Cell membrane</location>
        <topology evidence="1">Multi-pass membrane protein</topology>
    </subcellularLocation>
</comment>
<evidence type="ECO:0000256" key="3">
    <source>
        <dbReference type="ARBA" id="ARBA00022516"/>
    </source>
</evidence>
<keyword evidence="7" id="KW-0448">Lipopolysaccharide biosynthesis</keyword>
<keyword evidence="5" id="KW-0441">Lipid A biosynthesis</keyword>
<dbReference type="PANTHER" id="PTHR30561:SF9">
    <property type="entry name" value="4-AMINO-4-DEOXY-L-ARABINOSE-PHOSPHOUNDECAPRENOL FLIPPASE SUBUNIT ARNF-RELATED"/>
    <property type="match status" value="1"/>
</dbReference>
<dbReference type="Pfam" id="PF00892">
    <property type="entry name" value="EamA"/>
    <property type="match status" value="1"/>
</dbReference>
<evidence type="ECO:0000256" key="10">
    <source>
        <dbReference type="ARBA" id="ARBA00023136"/>
    </source>
</evidence>
<dbReference type="EMBL" id="AP019755">
    <property type="protein sequence ID" value="BBL34769.1"/>
    <property type="molecule type" value="Genomic_DNA"/>
</dbReference>
<dbReference type="GO" id="GO:0009103">
    <property type="term" value="P:lipopolysaccharide biosynthetic process"/>
    <property type="evidence" value="ECO:0007669"/>
    <property type="project" value="UniProtKB-KW"/>
</dbReference>
<dbReference type="SUPFAM" id="SSF103481">
    <property type="entry name" value="Multidrug resistance efflux transporter EmrE"/>
    <property type="match status" value="1"/>
</dbReference>
<keyword evidence="9" id="KW-0443">Lipid metabolism</keyword>
<keyword evidence="6 11" id="KW-0812">Transmembrane</keyword>
<dbReference type="InterPro" id="IPR000390">
    <property type="entry name" value="Small_drug/metabolite_transptr"/>
</dbReference>
<evidence type="ECO:0000256" key="4">
    <source>
        <dbReference type="ARBA" id="ARBA00022519"/>
    </source>
</evidence>